<sequence>MKLFAISAVLLSAQLAVAAPFEKRDKRDKAPSVSDFKDAIKAKMDIGMDKTIFYTGGGCSSRSCIQYKKQHGLIKIQDVEVLDMDDPSKYEDDAYTKAVNNWSRAFAEVSSGVAWVMFKDSSAIDSNRGSVWNKEEWPGLKRNDDIEEIIQIDGTDTSKIQQIWPVEIRNEKGTCDWHGAAPMCSGECPDGTKKKAESRYGDSTVACLSGKKVYCCKK</sequence>
<dbReference type="OrthoDB" id="2119228at2759"/>
<gene>
    <name evidence="2" type="ORF">DBV05_g7689</name>
</gene>
<dbReference type="Proteomes" id="UP000325902">
    <property type="component" value="Unassembled WGS sequence"/>
</dbReference>
<accession>A0A5N5D7M6</accession>
<dbReference type="EMBL" id="VCHE01000055">
    <property type="protein sequence ID" value="KAB2573631.1"/>
    <property type="molecule type" value="Genomic_DNA"/>
</dbReference>
<feature type="chain" id="PRO_5024994658" evidence="1">
    <location>
        <begin position="19"/>
        <end position="218"/>
    </location>
</feature>
<keyword evidence="3" id="KW-1185">Reference proteome</keyword>
<organism evidence="2 3">
    <name type="scientific">Lasiodiplodia theobromae</name>
    <dbReference type="NCBI Taxonomy" id="45133"/>
    <lineage>
        <taxon>Eukaryota</taxon>
        <taxon>Fungi</taxon>
        <taxon>Dikarya</taxon>
        <taxon>Ascomycota</taxon>
        <taxon>Pezizomycotina</taxon>
        <taxon>Dothideomycetes</taxon>
        <taxon>Dothideomycetes incertae sedis</taxon>
        <taxon>Botryosphaeriales</taxon>
        <taxon>Botryosphaeriaceae</taxon>
        <taxon>Lasiodiplodia</taxon>
    </lineage>
</organism>
<name>A0A5N5D7M6_9PEZI</name>
<reference evidence="2 3" key="1">
    <citation type="journal article" date="2019" name="Sci. Rep.">
        <title>A multi-omics analysis of the grapevine pathogen Lasiodiplodia theobromae reveals that temperature affects the expression of virulence- and pathogenicity-related genes.</title>
        <authorList>
            <person name="Felix C."/>
            <person name="Meneses R."/>
            <person name="Goncalves M.F.M."/>
            <person name="Tilleman L."/>
            <person name="Duarte A.S."/>
            <person name="Jorrin-Novo J.V."/>
            <person name="Van de Peer Y."/>
            <person name="Deforce D."/>
            <person name="Van Nieuwerburgh F."/>
            <person name="Esteves A.C."/>
            <person name="Alves A."/>
        </authorList>
    </citation>
    <scope>NUCLEOTIDE SEQUENCE [LARGE SCALE GENOMIC DNA]</scope>
    <source>
        <strain evidence="2 3">LA-SOL3</strain>
    </source>
</reference>
<proteinExistence type="predicted"/>
<evidence type="ECO:0000256" key="1">
    <source>
        <dbReference type="SAM" id="SignalP"/>
    </source>
</evidence>
<comment type="caution">
    <text evidence="2">The sequence shown here is derived from an EMBL/GenBank/DDBJ whole genome shotgun (WGS) entry which is preliminary data.</text>
</comment>
<dbReference type="SUPFAM" id="SSF52309">
    <property type="entry name" value="N-(deoxy)ribosyltransferase-like"/>
    <property type="match status" value="1"/>
</dbReference>
<protein>
    <submittedName>
        <fullName evidence="2">Uncharacterized protein</fullName>
    </submittedName>
</protein>
<dbReference type="AlphaFoldDB" id="A0A5N5D7M6"/>
<feature type="signal peptide" evidence="1">
    <location>
        <begin position="1"/>
        <end position="18"/>
    </location>
</feature>
<evidence type="ECO:0000313" key="2">
    <source>
        <dbReference type="EMBL" id="KAB2573631.1"/>
    </source>
</evidence>
<keyword evidence="1" id="KW-0732">Signal</keyword>
<evidence type="ECO:0000313" key="3">
    <source>
        <dbReference type="Proteomes" id="UP000325902"/>
    </source>
</evidence>